<dbReference type="Proteomes" id="UP000265515">
    <property type="component" value="Unassembled WGS sequence"/>
</dbReference>
<dbReference type="SMART" id="SM00367">
    <property type="entry name" value="LRR_CC"/>
    <property type="match status" value="5"/>
</dbReference>
<organism evidence="2 3">
    <name type="scientific">Chara braunii</name>
    <name type="common">Braun's stonewort</name>
    <dbReference type="NCBI Taxonomy" id="69332"/>
    <lineage>
        <taxon>Eukaryota</taxon>
        <taxon>Viridiplantae</taxon>
        <taxon>Streptophyta</taxon>
        <taxon>Charophyceae</taxon>
        <taxon>Charales</taxon>
        <taxon>Characeae</taxon>
        <taxon>Chara</taxon>
    </lineage>
</organism>
<feature type="region of interest" description="Disordered" evidence="1">
    <location>
        <begin position="511"/>
        <end position="561"/>
    </location>
</feature>
<sequence length="923" mass="99130">MQRAMESGDGLCPPSDGGSPVGSVSSREASQSARRLDTVSQLDPSAEVTGQGSPSPGIDTVEGTTGSAEYVPRGWADAVKNGGSPGGVADGAQDLSSSRREISLERRGEVGSYPPLEREFDRVWAENSRRGKSGSKRGGRMRGRGNPKAQVSLLGTDRHETVGGAPMVLHEMFVERVSADVIDMAYAQVGQDVEAAIGVLLDLSQYSGPSEEVVNAQADASAVGGSRTSAPSVPEGEVWSGDGNSNLVSARSKQEKVPERRASHDGHDVVEQNKFKSEECGDCGWYKLPTECRLMIFGHLASREIARVSLVSKDFAAYAREFRARVTFLTPPRMVRVSAVAEMVAAFPNLRSLSLKRWGPDLQGFRRIFVAAAGIPLFSPKCEAQLRRVDDSWFVTACKRSLGSIDLRSCQHLTDDDIGTLCRLHTGLQSVDLSHCNGISDFSLKHLSRFPSAGAGGERSPGSRRGGGEYASPSRSEAAILPGSPSTDGGHPDQEEAGRVVFRFASSPGVAVPSTRVEEGERGDSDRDGGGSLPSSNDEEPRARHAGGVDPMSPVSSSPRARMTEIVERGIGRMMEGGLSASDEDNDGGIAVEGLKSLCLKGCQGISGRGLQMLLTQGVCKDSLTSLDVSECLSLTRTALQMSGKVALQRLRAMRLPHLTSVPASLLSPNLKELYLDNNPHLREVCYSGRVLECLSVTNCPELSSLQVQAPLLSQLYIASCTALRNIRDFQCPALRKVNAFMCRTLTRAAVETVIQDSTSTLSELTLSGCHGIDWLNLPHRALSRLEVKGCDELVRLSAESKVLTEFDARGSNKLEEVSLESGLLTRLLLNNCRQLRALSIPVWRIVDTCRAKRHTLAAASPGTDKSNSVTIQQQQGKGRKEGKGSGGSRALAMTEYLIEIDVNGCCLPEEAQEMLRRLRVTD</sequence>
<dbReference type="CDD" id="cd09917">
    <property type="entry name" value="F-box_SF"/>
    <property type="match status" value="1"/>
</dbReference>
<dbReference type="GO" id="GO:0031146">
    <property type="term" value="P:SCF-dependent proteasomal ubiquitin-dependent protein catabolic process"/>
    <property type="evidence" value="ECO:0007669"/>
    <property type="project" value="TreeGrafter"/>
</dbReference>
<evidence type="ECO:0008006" key="4">
    <source>
        <dbReference type="Google" id="ProtNLM"/>
    </source>
</evidence>
<reference evidence="2 3" key="1">
    <citation type="journal article" date="2018" name="Cell">
        <title>The Chara Genome: Secondary Complexity and Implications for Plant Terrestrialization.</title>
        <authorList>
            <person name="Nishiyama T."/>
            <person name="Sakayama H."/>
            <person name="Vries J.D."/>
            <person name="Buschmann H."/>
            <person name="Saint-Marcoux D."/>
            <person name="Ullrich K.K."/>
            <person name="Haas F.B."/>
            <person name="Vanderstraeten L."/>
            <person name="Becker D."/>
            <person name="Lang D."/>
            <person name="Vosolsobe S."/>
            <person name="Rombauts S."/>
            <person name="Wilhelmsson P.K.I."/>
            <person name="Janitza P."/>
            <person name="Kern R."/>
            <person name="Heyl A."/>
            <person name="Rumpler F."/>
            <person name="Villalobos L.I.A.C."/>
            <person name="Clay J.M."/>
            <person name="Skokan R."/>
            <person name="Toyoda A."/>
            <person name="Suzuki Y."/>
            <person name="Kagoshima H."/>
            <person name="Schijlen E."/>
            <person name="Tajeshwar N."/>
            <person name="Catarino B."/>
            <person name="Hetherington A.J."/>
            <person name="Saltykova A."/>
            <person name="Bonnot C."/>
            <person name="Breuninger H."/>
            <person name="Symeonidi A."/>
            <person name="Radhakrishnan G.V."/>
            <person name="Van Nieuwerburgh F."/>
            <person name="Deforce D."/>
            <person name="Chang C."/>
            <person name="Karol K.G."/>
            <person name="Hedrich R."/>
            <person name="Ulvskov P."/>
            <person name="Glockner G."/>
            <person name="Delwiche C.F."/>
            <person name="Petrasek J."/>
            <person name="Van de Peer Y."/>
            <person name="Friml J."/>
            <person name="Beilby M."/>
            <person name="Dolan L."/>
            <person name="Kohara Y."/>
            <person name="Sugano S."/>
            <person name="Fujiyama A."/>
            <person name="Delaux P.-M."/>
            <person name="Quint M."/>
            <person name="TheiBen G."/>
            <person name="Hagemann M."/>
            <person name="Harholt J."/>
            <person name="Dunand C."/>
            <person name="Zachgo S."/>
            <person name="Langdale J."/>
            <person name="Maumus F."/>
            <person name="Straeten D.V.D."/>
            <person name="Gould S.B."/>
            <person name="Rensing S.A."/>
        </authorList>
    </citation>
    <scope>NUCLEOTIDE SEQUENCE [LARGE SCALE GENOMIC DNA]</scope>
    <source>
        <strain evidence="2 3">S276</strain>
    </source>
</reference>
<feature type="region of interest" description="Disordered" evidence="1">
    <location>
        <begin position="452"/>
        <end position="494"/>
    </location>
</feature>
<accession>A0A388KSS6</accession>
<protein>
    <recommendedName>
        <fullName evidence="4">F-box domain-containing protein</fullName>
    </recommendedName>
</protein>
<dbReference type="OrthoDB" id="1918565at2759"/>
<dbReference type="SUPFAM" id="SSF81383">
    <property type="entry name" value="F-box domain"/>
    <property type="match status" value="1"/>
</dbReference>
<name>A0A388KSS6_CHABU</name>
<dbReference type="AlphaFoldDB" id="A0A388KSS6"/>
<dbReference type="Gene3D" id="3.80.10.10">
    <property type="entry name" value="Ribonuclease Inhibitor"/>
    <property type="match status" value="2"/>
</dbReference>
<feature type="compositionally biased region" description="Basic residues" evidence="1">
    <location>
        <begin position="130"/>
        <end position="145"/>
    </location>
</feature>
<dbReference type="InterPro" id="IPR006553">
    <property type="entry name" value="Leu-rich_rpt_Cys-con_subtyp"/>
</dbReference>
<feature type="compositionally biased region" description="Polar residues" evidence="1">
    <location>
        <begin position="27"/>
        <end position="54"/>
    </location>
</feature>
<dbReference type="GO" id="GO:0019005">
    <property type="term" value="C:SCF ubiquitin ligase complex"/>
    <property type="evidence" value="ECO:0007669"/>
    <property type="project" value="TreeGrafter"/>
</dbReference>
<dbReference type="InterPro" id="IPR036047">
    <property type="entry name" value="F-box-like_dom_sf"/>
</dbReference>
<feature type="compositionally biased region" description="Gly residues" evidence="1">
    <location>
        <begin position="454"/>
        <end position="469"/>
    </location>
</feature>
<proteinExistence type="predicted"/>
<feature type="compositionally biased region" description="Low complexity" evidence="1">
    <location>
        <begin position="13"/>
        <end position="26"/>
    </location>
</feature>
<dbReference type="Gramene" id="GBG73121">
    <property type="protein sequence ID" value="GBG73121"/>
    <property type="gene ID" value="CBR_g12838"/>
</dbReference>
<dbReference type="PANTHER" id="PTHR13318">
    <property type="entry name" value="PARTNER OF PAIRED, ISOFORM B-RELATED"/>
    <property type="match status" value="1"/>
</dbReference>
<dbReference type="PANTHER" id="PTHR13318:SF190">
    <property type="entry name" value="PARTNER OF PAIRED, ISOFORM B"/>
    <property type="match status" value="1"/>
</dbReference>
<dbReference type="EMBL" id="BFEA01000177">
    <property type="protein sequence ID" value="GBG73121.1"/>
    <property type="molecule type" value="Genomic_DNA"/>
</dbReference>
<evidence type="ECO:0000313" key="2">
    <source>
        <dbReference type="EMBL" id="GBG73121.1"/>
    </source>
</evidence>
<feature type="compositionally biased region" description="Basic and acidic residues" evidence="1">
    <location>
        <begin position="97"/>
        <end position="109"/>
    </location>
</feature>
<keyword evidence="3" id="KW-1185">Reference proteome</keyword>
<evidence type="ECO:0000313" key="3">
    <source>
        <dbReference type="Proteomes" id="UP000265515"/>
    </source>
</evidence>
<gene>
    <name evidence="2" type="ORF">CBR_g12838</name>
</gene>
<dbReference type="SUPFAM" id="SSF52047">
    <property type="entry name" value="RNI-like"/>
    <property type="match status" value="1"/>
</dbReference>
<feature type="region of interest" description="Disordered" evidence="1">
    <location>
        <begin position="127"/>
        <end position="150"/>
    </location>
</feature>
<comment type="caution">
    <text evidence="2">The sequence shown here is derived from an EMBL/GenBank/DDBJ whole genome shotgun (WGS) entry which is preliminary data.</text>
</comment>
<dbReference type="STRING" id="69332.A0A388KSS6"/>
<feature type="compositionally biased region" description="Basic and acidic residues" evidence="1">
    <location>
        <begin position="516"/>
        <end position="529"/>
    </location>
</feature>
<feature type="region of interest" description="Disordered" evidence="1">
    <location>
        <begin position="1"/>
        <end position="110"/>
    </location>
</feature>
<evidence type="ECO:0000256" key="1">
    <source>
        <dbReference type="SAM" id="MobiDB-lite"/>
    </source>
</evidence>
<dbReference type="InterPro" id="IPR032675">
    <property type="entry name" value="LRR_dom_sf"/>
</dbReference>
<feature type="region of interest" description="Disordered" evidence="1">
    <location>
        <begin position="222"/>
        <end position="247"/>
    </location>
</feature>
<feature type="region of interest" description="Disordered" evidence="1">
    <location>
        <begin position="858"/>
        <end position="888"/>
    </location>
</feature>